<evidence type="ECO:0000259" key="1">
    <source>
        <dbReference type="Pfam" id="PF26138"/>
    </source>
</evidence>
<feature type="non-terminal residue" evidence="2">
    <location>
        <position position="1"/>
    </location>
</feature>
<gene>
    <name evidence="2" type="ORF">FIBSPDRAFT_684529</name>
</gene>
<dbReference type="InterPro" id="IPR058353">
    <property type="entry name" value="DUF8040"/>
</dbReference>
<proteinExistence type="predicted"/>
<feature type="non-terminal residue" evidence="2">
    <location>
        <position position="67"/>
    </location>
</feature>
<reference evidence="2 3" key="1">
    <citation type="journal article" date="2016" name="Mol. Biol. Evol.">
        <title>Comparative Genomics of Early-Diverging Mushroom-Forming Fungi Provides Insights into the Origins of Lignocellulose Decay Capabilities.</title>
        <authorList>
            <person name="Nagy L.G."/>
            <person name="Riley R."/>
            <person name="Tritt A."/>
            <person name="Adam C."/>
            <person name="Daum C."/>
            <person name="Floudas D."/>
            <person name="Sun H."/>
            <person name="Yadav J.S."/>
            <person name="Pangilinan J."/>
            <person name="Larsson K.H."/>
            <person name="Matsuura K."/>
            <person name="Barry K."/>
            <person name="Labutti K."/>
            <person name="Kuo R."/>
            <person name="Ohm R.A."/>
            <person name="Bhattacharya S.S."/>
            <person name="Shirouzu T."/>
            <person name="Yoshinaga Y."/>
            <person name="Martin F.M."/>
            <person name="Grigoriev I.V."/>
            <person name="Hibbett D.S."/>
        </authorList>
    </citation>
    <scope>NUCLEOTIDE SEQUENCE [LARGE SCALE GENOMIC DNA]</scope>
    <source>
        <strain evidence="2 3">CBS 109695</strain>
    </source>
</reference>
<dbReference type="Proteomes" id="UP000076532">
    <property type="component" value="Unassembled WGS sequence"/>
</dbReference>
<dbReference type="EMBL" id="KV417869">
    <property type="protein sequence ID" value="KZP05026.1"/>
    <property type="molecule type" value="Genomic_DNA"/>
</dbReference>
<protein>
    <recommendedName>
        <fullName evidence="1">DUF8040 domain-containing protein</fullName>
    </recommendedName>
</protein>
<feature type="domain" description="DUF8040" evidence="1">
    <location>
        <begin position="7"/>
        <end position="67"/>
    </location>
</feature>
<name>A0A167VHP0_9AGAM</name>
<evidence type="ECO:0000313" key="2">
    <source>
        <dbReference type="EMBL" id="KZP05026.1"/>
    </source>
</evidence>
<keyword evidence="3" id="KW-1185">Reference proteome</keyword>
<evidence type="ECO:0000313" key="3">
    <source>
        <dbReference type="Proteomes" id="UP000076532"/>
    </source>
</evidence>
<organism evidence="2 3">
    <name type="scientific">Athelia psychrophila</name>
    <dbReference type="NCBI Taxonomy" id="1759441"/>
    <lineage>
        <taxon>Eukaryota</taxon>
        <taxon>Fungi</taxon>
        <taxon>Dikarya</taxon>
        <taxon>Basidiomycota</taxon>
        <taxon>Agaricomycotina</taxon>
        <taxon>Agaricomycetes</taxon>
        <taxon>Agaricomycetidae</taxon>
        <taxon>Atheliales</taxon>
        <taxon>Atheliaceae</taxon>
        <taxon>Athelia</taxon>
    </lineage>
</organism>
<dbReference type="AlphaFoldDB" id="A0A167VHP0"/>
<dbReference type="Pfam" id="PF26138">
    <property type="entry name" value="DUF8040"/>
    <property type="match status" value="1"/>
</dbReference>
<sequence>IPTPYHTSALTGEAWVMELMMGHPDRIRCELGVSLVVFQALVTHLQEIGFKRSKYVSLEEQVAIFLY</sequence>
<dbReference type="OrthoDB" id="2430314at2759"/>
<accession>A0A167VHP0</accession>